<dbReference type="Pfam" id="PF00766">
    <property type="entry name" value="ETF_alpha"/>
    <property type="match status" value="1"/>
</dbReference>
<comment type="subunit">
    <text evidence="3">Heterodimer of an alpha and a beta subunit.</text>
</comment>
<dbReference type="Gene3D" id="3.40.50.1220">
    <property type="entry name" value="TPP-binding domain"/>
    <property type="match status" value="1"/>
</dbReference>
<feature type="domain" description="Electron transfer flavoprotein alpha/beta-subunit N-terminal" evidence="9">
    <location>
        <begin position="4"/>
        <end position="187"/>
    </location>
</feature>
<evidence type="ECO:0000256" key="8">
    <source>
        <dbReference type="ARBA" id="ARBA00025649"/>
    </source>
</evidence>
<keyword evidence="11" id="KW-1185">Reference proteome</keyword>
<dbReference type="InterPro" id="IPR001308">
    <property type="entry name" value="ETF_a/FixB"/>
</dbReference>
<evidence type="ECO:0000256" key="4">
    <source>
        <dbReference type="ARBA" id="ARBA00022448"/>
    </source>
</evidence>
<dbReference type="InterPro" id="IPR014729">
    <property type="entry name" value="Rossmann-like_a/b/a_fold"/>
</dbReference>
<reference evidence="11" key="1">
    <citation type="journal article" date="2019" name="Int. J. Syst. Evol. Microbiol.">
        <title>The Global Catalogue of Microorganisms (GCM) 10K type strain sequencing project: providing services to taxonomists for standard genome sequencing and annotation.</title>
        <authorList>
            <consortium name="The Broad Institute Genomics Platform"/>
            <consortium name="The Broad Institute Genome Sequencing Center for Infectious Disease"/>
            <person name="Wu L."/>
            <person name="Ma J."/>
        </authorList>
    </citation>
    <scope>NUCLEOTIDE SEQUENCE [LARGE SCALE GENOMIC DNA]</scope>
    <source>
        <strain evidence="11">JCM 15933</strain>
    </source>
</reference>
<comment type="function">
    <text evidence="8">The electron transfer flavoprotein serves as a specific electron acceptor for other dehydrogenases. It transfers the electrons to the main respiratory chain via ETF-ubiquinone oxidoreductase (ETF dehydrogenase).</text>
</comment>
<evidence type="ECO:0000256" key="6">
    <source>
        <dbReference type="ARBA" id="ARBA00022827"/>
    </source>
</evidence>
<dbReference type="RefSeq" id="WP_344513426.1">
    <property type="nucleotide sequence ID" value="NZ_BAAAQD010000038.1"/>
</dbReference>
<dbReference type="SMART" id="SM00893">
    <property type="entry name" value="ETF"/>
    <property type="match status" value="1"/>
</dbReference>
<dbReference type="SUPFAM" id="SSF52402">
    <property type="entry name" value="Adenine nucleotide alpha hydrolases-like"/>
    <property type="match status" value="1"/>
</dbReference>
<comment type="cofactor">
    <cofactor evidence="1">
        <name>FAD</name>
        <dbReference type="ChEBI" id="CHEBI:57692"/>
    </cofactor>
</comment>
<dbReference type="SUPFAM" id="SSF52467">
    <property type="entry name" value="DHS-like NAD/FAD-binding domain"/>
    <property type="match status" value="1"/>
</dbReference>
<dbReference type="PROSITE" id="PS00696">
    <property type="entry name" value="ETF_ALPHA"/>
    <property type="match status" value="1"/>
</dbReference>
<dbReference type="PIRSF" id="PIRSF000089">
    <property type="entry name" value="Electra_flavoP_a"/>
    <property type="match status" value="1"/>
</dbReference>
<dbReference type="Proteomes" id="UP001501470">
    <property type="component" value="Unassembled WGS sequence"/>
</dbReference>
<keyword evidence="5" id="KW-0285">Flavoprotein</keyword>
<evidence type="ECO:0000256" key="3">
    <source>
        <dbReference type="ARBA" id="ARBA00011355"/>
    </source>
</evidence>
<organism evidence="10 11">
    <name type="scientific">Dactylosporangium maewongense</name>
    <dbReference type="NCBI Taxonomy" id="634393"/>
    <lineage>
        <taxon>Bacteria</taxon>
        <taxon>Bacillati</taxon>
        <taxon>Actinomycetota</taxon>
        <taxon>Actinomycetes</taxon>
        <taxon>Micromonosporales</taxon>
        <taxon>Micromonosporaceae</taxon>
        <taxon>Dactylosporangium</taxon>
    </lineage>
</organism>
<dbReference type="InterPro" id="IPR018206">
    <property type="entry name" value="ETF_asu_C_CS"/>
</dbReference>
<evidence type="ECO:0000313" key="11">
    <source>
        <dbReference type="Proteomes" id="UP001501470"/>
    </source>
</evidence>
<evidence type="ECO:0000256" key="5">
    <source>
        <dbReference type="ARBA" id="ARBA00022630"/>
    </source>
</evidence>
<dbReference type="InterPro" id="IPR014731">
    <property type="entry name" value="ETF_asu_C"/>
</dbReference>
<dbReference type="Gene3D" id="3.40.50.620">
    <property type="entry name" value="HUPs"/>
    <property type="match status" value="1"/>
</dbReference>
<evidence type="ECO:0000259" key="9">
    <source>
        <dbReference type="SMART" id="SM00893"/>
    </source>
</evidence>
<name>A0ABP4NV56_9ACTN</name>
<dbReference type="InterPro" id="IPR029035">
    <property type="entry name" value="DHS-like_NAD/FAD-binding_dom"/>
</dbReference>
<dbReference type="PANTHER" id="PTHR43153">
    <property type="entry name" value="ELECTRON TRANSFER FLAVOPROTEIN ALPHA"/>
    <property type="match status" value="1"/>
</dbReference>
<protein>
    <submittedName>
        <fullName evidence="10">Electron transfer flavoprotein subunit alpha/FixB family protein</fullName>
    </submittedName>
</protein>
<evidence type="ECO:0000256" key="2">
    <source>
        <dbReference type="ARBA" id="ARBA00005817"/>
    </source>
</evidence>
<gene>
    <name evidence="10" type="ORF">GCM10009827_106370</name>
</gene>
<evidence type="ECO:0000256" key="7">
    <source>
        <dbReference type="ARBA" id="ARBA00022982"/>
    </source>
</evidence>
<dbReference type="EMBL" id="BAAAQD010000038">
    <property type="protein sequence ID" value="GAA1567364.1"/>
    <property type="molecule type" value="Genomic_DNA"/>
</dbReference>
<comment type="caution">
    <text evidence="10">The sequence shown here is derived from an EMBL/GenBank/DDBJ whole genome shotgun (WGS) entry which is preliminary data.</text>
</comment>
<proteinExistence type="inferred from homology"/>
<accession>A0ABP4NV56</accession>
<dbReference type="Pfam" id="PF01012">
    <property type="entry name" value="ETF"/>
    <property type="match status" value="1"/>
</dbReference>
<sequence>MNDILVLAEHARGVVSDVTRQAVTAGRELKQNNQRLVVVVIAASPDILTDAVALEGVDEVLAVRAGSAEFNADEVAAALRNVIDERRPAAVLAGHTANVMSVAPQVALTAGLGLASDVVACEFDGDQLVARRPFYGGKVEAELEFPAGSAFLLLRPTVWQPSGPADTPPPVARVSAPGTASRIENVELVNPPAGDLDITKAEIVLAIGRGVGEQENVARFEALADKMGVTLAASRPLIDAGWMPKFRQVGQSGVSVKPRLYLAFGISGAVQHIAGIKGSEKIVAVNKDPQAPIFEVADLGSVADIFEVADELEALW</sequence>
<keyword evidence="7" id="KW-0249">Electron transport</keyword>
<keyword evidence="4" id="KW-0813">Transport</keyword>
<keyword evidence="6" id="KW-0274">FAD</keyword>
<evidence type="ECO:0000256" key="1">
    <source>
        <dbReference type="ARBA" id="ARBA00001974"/>
    </source>
</evidence>
<dbReference type="PANTHER" id="PTHR43153:SF1">
    <property type="entry name" value="ELECTRON TRANSFER FLAVOPROTEIN SUBUNIT ALPHA, MITOCHONDRIAL"/>
    <property type="match status" value="1"/>
</dbReference>
<comment type="similarity">
    <text evidence="2">Belongs to the ETF alpha-subunit/FixB family.</text>
</comment>
<evidence type="ECO:0000313" key="10">
    <source>
        <dbReference type="EMBL" id="GAA1567364.1"/>
    </source>
</evidence>
<dbReference type="InterPro" id="IPR014730">
    <property type="entry name" value="ETF_a/b_N"/>
</dbReference>